<dbReference type="EMBL" id="BGZK01000973">
    <property type="protein sequence ID" value="GBP66961.1"/>
    <property type="molecule type" value="Genomic_DNA"/>
</dbReference>
<name>A0A4C1XST6_EUMVA</name>
<gene>
    <name evidence="1" type="ORF">EVAR_49936_1</name>
</gene>
<evidence type="ECO:0000313" key="2">
    <source>
        <dbReference type="Proteomes" id="UP000299102"/>
    </source>
</evidence>
<evidence type="ECO:0000313" key="1">
    <source>
        <dbReference type="EMBL" id="GBP66961.1"/>
    </source>
</evidence>
<proteinExistence type="predicted"/>
<reference evidence="1 2" key="1">
    <citation type="journal article" date="2019" name="Commun. Biol.">
        <title>The bagworm genome reveals a unique fibroin gene that provides high tensile strength.</title>
        <authorList>
            <person name="Kono N."/>
            <person name="Nakamura H."/>
            <person name="Ohtoshi R."/>
            <person name="Tomita M."/>
            <person name="Numata K."/>
            <person name="Arakawa K."/>
        </authorList>
    </citation>
    <scope>NUCLEOTIDE SEQUENCE [LARGE SCALE GENOMIC DNA]</scope>
</reference>
<organism evidence="1 2">
    <name type="scientific">Eumeta variegata</name>
    <name type="common">Bagworm moth</name>
    <name type="synonym">Eumeta japonica</name>
    <dbReference type="NCBI Taxonomy" id="151549"/>
    <lineage>
        <taxon>Eukaryota</taxon>
        <taxon>Metazoa</taxon>
        <taxon>Ecdysozoa</taxon>
        <taxon>Arthropoda</taxon>
        <taxon>Hexapoda</taxon>
        <taxon>Insecta</taxon>
        <taxon>Pterygota</taxon>
        <taxon>Neoptera</taxon>
        <taxon>Endopterygota</taxon>
        <taxon>Lepidoptera</taxon>
        <taxon>Glossata</taxon>
        <taxon>Ditrysia</taxon>
        <taxon>Tineoidea</taxon>
        <taxon>Psychidae</taxon>
        <taxon>Oiketicinae</taxon>
        <taxon>Eumeta</taxon>
    </lineage>
</organism>
<comment type="caution">
    <text evidence="1">The sequence shown here is derived from an EMBL/GenBank/DDBJ whole genome shotgun (WGS) entry which is preliminary data.</text>
</comment>
<protein>
    <submittedName>
        <fullName evidence="1">Uncharacterized protein</fullName>
    </submittedName>
</protein>
<sequence>MAIVHVPFSCPTGRRAEGAERACAASMRLGLVRNIALEPMTEHETILFCIHHLRIYYLGSRVSCSAQYFPAGPHPGRAHLLYHAPGERFSIHMQLYWRKPITMTSKKPQQMANRNLCRFPAVKGSRALRGTDEYTVHCNTISNTCKHFLSFAHSDPSHDTLKI</sequence>
<keyword evidence="2" id="KW-1185">Reference proteome</keyword>
<dbReference type="Proteomes" id="UP000299102">
    <property type="component" value="Unassembled WGS sequence"/>
</dbReference>
<dbReference type="AlphaFoldDB" id="A0A4C1XST6"/>
<accession>A0A4C1XST6</accession>